<dbReference type="SMART" id="SM00710">
    <property type="entry name" value="PbH1"/>
    <property type="match status" value="5"/>
</dbReference>
<evidence type="ECO:0000259" key="5">
    <source>
        <dbReference type="Pfam" id="PF13229"/>
    </source>
</evidence>
<evidence type="ECO:0000256" key="2">
    <source>
        <dbReference type="ARBA" id="ARBA00022737"/>
    </source>
</evidence>
<name>A0A4V0NGI8_SORCE</name>
<evidence type="ECO:0000256" key="1">
    <source>
        <dbReference type="ARBA" id="ARBA00022729"/>
    </source>
</evidence>
<dbReference type="Pfam" id="PF13229">
    <property type="entry name" value="Beta_helix"/>
    <property type="match status" value="2"/>
</dbReference>
<keyword evidence="2" id="KW-0677">Repeat</keyword>
<accession>A0A4V0NGI8</accession>
<dbReference type="SUPFAM" id="SSF51126">
    <property type="entry name" value="Pectin lyase-like"/>
    <property type="match status" value="2"/>
</dbReference>
<sequence>MPKRPIALAVRCLVLVWAFAVLLALPRAARAETVVAGGNIINRTWDPAGSPYIVQGDIIVPAGARLTIQAGTEVRFASSDGLGTGLDTGEVEMTIRGTLDVAGTAASPVIFRSQAGGGAREWYGVVVDAPTAVLTTNELVVQNASAGFHVIDGVLTLDRVVAHTNAYGAVFSRNGSATLTGWTVRNNTDGGLYISSTNRGVSTVSISGSTIHANRGAGVEVRAEAGSRATVDIKSSIVTNNTGPGIARRAEYGTTVATVTYSNVWGNGPNYVSVDPGEGALSANPLYVGAPQNLRLTSNSPCRFAGELGGDIGALPYTGDPTPQLVGVLWADLTLNLAGSPYKVPGDLTVAPGVTLTIDPGVVVQFETSDMMASLQDLNKAELVVMGALKAGGTPALPVTIESTGTGARSFWGVRLEAPSTGNVLSNAVISEASVGILAQQGHHAIDGLTVHTSAYGMIVSGSASATVTNTVLRNNTDMGLYVSGTSGATAAVTLTNATIHANRGAGVEVRADAGAGALVDINNSIVTNNSGPGVARRAEYGTTRVTVTYSNVWQNGPNYVGVNPGEGTLSANPLYVAAPANLKLQETSLCVDSGTDVGAPGHDLEGNPRPLDGDQINGPAFDMGAYELAPPTVCGDGVLGAGEVCDDGPRNGQYGQCKDDCSGTGPYCGDGITSGPEDCDDGNASNEDACLTTCVAATCGDGFTEADVEECDDGNESNEDACLNTCFAATCGDGFTEADVEECDDGNASDADACVAGCKHATCGDGFTEADVEECDDGNVMAGDGCSGVCLFEEQGGAGVGGVGGAGGSAGEGGQGVGGVGGSAGEGGQGVGGAGVGGAGGAGGAGGSAGEGGQGVGGAGVGGAGGSAGEGGQGVGGAGVGGAGGAGSSAGEGGQGGAGVGGAGGSAGEGGQGGAGVGGAGGSAGEGGQGGAGVGGAGGSAGEGGQGDAGVGGAGGSAGEGGQGGAGVGGAGGSAGEGGGVGGNGGEGQGGSAGDDEDDRGCGCRVAGAPDSSTAEAALALGGLAIAIARRRRARRS</sequence>
<feature type="domain" description="Right handed beta helix" evidence="5">
    <location>
        <begin position="421"/>
        <end position="560"/>
    </location>
</feature>
<evidence type="ECO:0000313" key="7">
    <source>
        <dbReference type="Proteomes" id="UP000295497"/>
    </source>
</evidence>
<feature type="compositionally biased region" description="Gly residues" evidence="4">
    <location>
        <begin position="884"/>
        <end position="994"/>
    </location>
</feature>
<keyword evidence="3" id="KW-1015">Disulfide bond</keyword>
<dbReference type="EMBL" id="CP012672">
    <property type="protein sequence ID" value="AUX33322.1"/>
    <property type="molecule type" value="Genomic_DNA"/>
</dbReference>
<proteinExistence type="predicted"/>
<reference evidence="6 7" key="1">
    <citation type="submission" date="2015-09" db="EMBL/GenBank/DDBJ databases">
        <title>Sorangium comparison.</title>
        <authorList>
            <person name="Zaburannyi N."/>
            <person name="Bunk B."/>
            <person name="Overmann J."/>
            <person name="Mueller R."/>
        </authorList>
    </citation>
    <scope>NUCLEOTIDE SEQUENCE [LARGE SCALE GENOMIC DNA]</scope>
    <source>
        <strain evidence="6 7">So ce836</strain>
    </source>
</reference>
<evidence type="ECO:0000256" key="3">
    <source>
        <dbReference type="ARBA" id="ARBA00023157"/>
    </source>
</evidence>
<dbReference type="InterPro" id="IPR006626">
    <property type="entry name" value="PbH1"/>
</dbReference>
<keyword evidence="1" id="KW-0732">Signal</keyword>
<dbReference type="Proteomes" id="UP000295497">
    <property type="component" value="Chromosome"/>
</dbReference>
<evidence type="ECO:0000313" key="6">
    <source>
        <dbReference type="EMBL" id="AUX33322.1"/>
    </source>
</evidence>
<dbReference type="NCBIfam" id="TIGR02232">
    <property type="entry name" value="myxo_disulf_rpt"/>
    <property type="match status" value="4"/>
</dbReference>
<dbReference type="InterPro" id="IPR012334">
    <property type="entry name" value="Pectin_lyas_fold"/>
</dbReference>
<dbReference type="AlphaFoldDB" id="A0A4V0NGI8"/>
<dbReference type="RefSeq" id="WP_165374184.1">
    <property type="nucleotide sequence ID" value="NZ_CP012672.1"/>
</dbReference>
<organism evidence="6 7">
    <name type="scientific">Sorangium cellulosum</name>
    <name type="common">Polyangium cellulosum</name>
    <dbReference type="NCBI Taxonomy" id="56"/>
    <lineage>
        <taxon>Bacteria</taxon>
        <taxon>Pseudomonadati</taxon>
        <taxon>Myxococcota</taxon>
        <taxon>Polyangia</taxon>
        <taxon>Polyangiales</taxon>
        <taxon>Polyangiaceae</taxon>
        <taxon>Sorangium</taxon>
    </lineage>
</organism>
<feature type="region of interest" description="Disordered" evidence="4">
    <location>
        <begin position="884"/>
        <end position="1011"/>
    </location>
</feature>
<gene>
    <name evidence="6" type="ORF">SOCE836_054790</name>
</gene>
<dbReference type="Gene3D" id="2.160.20.10">
    <property type="entry name" value="Single-stranded right-handed beta-helix, Pectin lyase-like"/>
    <property type="match status" value="2"/>
</dbReference>
<feature type="domain" description="Right handed beta helix" evidence="5">
    <location>
        <begin position="122"/>
        <end position="247"/>
    </location>
</feature>
<evidence type="ECO:0000256" key="4">
    <source>
        <dbReference type="SAM" id="MobiDB-lite"/>
    </source>
</evidence>
<dbReference type="InterPro" id="IPR011050">
    <property type="entry name" value="Pectin_lyase_fold/virulence"/>
</dbReference>
<protein>
    <recommendedName>
        <fullName evidence="5">Right handed beta helix domain-containing protein</fullName>
    </recommendedName>
</protein>
<dbReference type="InterPro" id="IPR011936">
    <property type="entry name" value="Myxo_disulph_rpt"/>
</dbReference>
<dbReference type="InterPro" id="IPR039448">
    <property type="entry name" value="Beta_helix"/>
</dbReference>